<name>A0A2Z3H5X0_9BACT</name>
<dbReference type="InterPro" id="IPR037171">
    <property type="entry name" value="NagB/RpiA_transferase-like"/>
</dbReference>
<keyword evidence="1" id="KW-0808">Transferase</keyword>
<dbReference type="PANTHER" id="PTHR13707:SF57">
    <property type="entry name" value="SUCCINYL-COA:3-KETOACID COENZYME A TRANSFERASE SUBUNIT B-RELATED"/>
    <property type="match status" value="1"/>
</dbReference>
<organism evidence="1 2">
    <name type="scientific">Gemmata obscuriglobus</name>
    <dbReference type="NCBI Taxonomy" id="114"/>
    <lineage>
        <taxon>Bacteria</taxon>
        <taxon>Pseudomonadati</taxon>
        <taxon>Planctomycetota</taxon>
        <taxon>Planctomycetia</taxon>
        <taxon>Gemmatales</taxon>
        <taxon>Gemmataceae</taxon>
        <taxon>Gemmata</taxon>
    </lineage>
</organism>
<evidence type="ECO:0000313" key="1">
    <source>
        <dbReference type="EMBL" id="AWM41423.1"/>
    </source>
</evidence>
<dbReference type="KEGG" id="gog:C1280_33450"/>
<gene>
    <name evidence="1" type="ORF">C1280_33450</name>
</gene>
<dbReference type="Pfam" id="PF01144">
    <property type="entry name" value="CoA_trans"/>
    <property type="match status" value="1"/>
</dbReference>
<dbReference type="SUPFAM" id="SSF100950">
    <property type="entry name" value="NagB/RpiA/CoA transferase-like"/>
    <property type="match status" value="1"/>
</dbReference>
<dbReference type="EMBL" id="CP025958">
    <property type="protein sequence ID" value="AWM41423.1"/>
    <property type="molecule type" value="Genomic_DNA"/>
</dbReference>
<dbReference type="AlphaFoldDB" id="A0A2Z3H5X0"/>
<dbReference type="Gene3D" id="3.40.1080.10">
    <property type="entry name" value="Glutaconate Coenzyme A-transferase"/>
    <property type="match status" value="1"/>
</dbReference>
<keyword evidence="2" id="KW-1185">Reference proteome</keyword>
<dbReference type="SMART" id="SM00882">
    <property type="entry name" value="CoA_trans"/>
    <property type="match status" value="1"/>
</dbReference>
<dbReference type="Gene3D" id="3.30.30.40">
    <property type="match status" value="1"/>
</dbReference>
<evidence type="ECO:0000313" key="2">
    <source>
        <dbReference type="Proteomes" id="UP000245802"/>
    </source>
</evidence>
<accession>A0A2Z3H5X0</accession>
<dbReference type="RefSeq" id="WP_010045654.1">
    <property type="nucleotide sequence ID" value="NZ_CP025958.1"/>
</dbReference>
<sequence>MTTLFTSPASDEARAAFAAKPRGLVDKIMSVSEAVSRFVRDGDYFATGGFGANRIPTAVCHEIVRQRRQNLGFSGHTTTHDFQILCAGNLTGRGQLLNRVDAAYVVGLEARGLSAHARRVMESGALDVAEWSNYTLALRYTAAAMGVPFVPARSLLGTDTLAHGPAKEIQCPFTGEKLVAVPALYPDVAAIHVHEADRYGNCRFSGTSVADVDLARAAKKVIITCERLVPHDEMRRDPHRTQIPFLCVDAVCEVPYGSYPGNMPGEYFSDEEHLKLWMEVEKDPAAHAQFLDDHLFGVSDFTEYLERCGGLKRLQALRQRELLLHLGR</sequence>
<proteinExistence type="predicted"/>
<protein>
    <submittedName>
        <fullName evidence="1">CoA transferase subunit A</fullName>
    </submittedName>
</protein>
<dbReference type="OrthoDB" id="9777193at2"/>
<reference evidence="1 2" key="1">
    <citation type="submission" date="2018-01" db="EMBL/GenBank/DDBJ databases">
        <title>G. obscuriglobus.</title>
        <authorList>
            <person name="Franke J."/>
            <person name="Blomberg W."/>
            <person name="Selmecki A."/>
        </authorList>
    </citation>
    <scope>NUCLEOTIDE SEQUENCE [LARGE SCALE GENOMIC DNA]</scope>
    <source>
        <strain evidence="1 2">DSM 5831</strain>
    </source>
</reference>
<dbReference type="PANTHER" id="PTHR13707">
    <property type="entry name" value="KETOACID-COENZYME A TRANSFERASE"/>
    <property type="match status" value="1"/>
</dbReference>
<dbReference type="GO" id="GO:0008410">
    <property type="term" value="F:CoA-transferase activity"/>
    <property type="evidence" value="ECO:0007669"/>
    <property type="project" value="InterPro"/>
</dbReference>
<dbReference type="Proteomes" id="UP000245802">
    <property type="component" value="Chromosome"/>
</dbReference>
<dbReference type="InterPro" id="IPR004165">
    <property type="entry name" value="CoA_trans_fam_I"/>
</dbReference>